<comment type="caution">
    <text evidence="2">The sequence shown here is derived from an EMBL/GenBank/DDBJ whole genome shotgun (WGS) entry which is preliminary data.</text>
</comment>
<dbReference type="AlphaFoldDB" id="A0AAW0L653"/>
<evidence type="ECO:0000313" key="3">
    <source>
        <dbReference type="Proteomes" id="UP000237347"/>
    </source>
</evidence>
<accession>A0AAW0L653</accession>
<protein>
    <recommendedName>
        <fullName evidence="1">Glyoxalase/fosfomycin resistance/dioxygenase domain-containing protein</fullName>
    </recommendedName>
</protein>
<gene>
    <name evidence="2" type="ORF">CFP56_007929</name>
</gene>
<dbReference type="InterPro" id="IPR029068">
    <property type="entry name" value="Glyas_Bleomycin-R_OHBP_Dase"/>
</dbReference>
<feature type="domain" description="Glyoxalase/fosfomycin resistance/dioxygenase" evidence="1">
    <location>
        <begin position="24"/>
        <end position="54"/>
    </location>
</feature>
<evidence type="ECO:0000313" key="2">
    <source>
        <dbReference type="EMBL" id="KAK7846443.1"/>
    </source>
</evidence>
<evidence type="ECO:0000259" key="1">
    <source>
        <dbReference type="Pfam" id="PF00903"/>
    </source>
</evidence>
<sequence>MGEIQPWSSSSSSSSSSTMPLLSLNHVSFVCNSLRRSIRFYEEVLGFVLIKRPSSFNFEGAWFNTFVDML</sequence>
<reference evidence="2 3" key="1">
    <citation type="journal article" date="2018" name="Sci. Data">
        <title>The draft genome sequence of cork oak.</title>
        <authorList>
            <person name="Ramos A.M."/>
            <person name="Usie A."/>
            <person name="Barbosa P."/>
            <person name="Barros P.M."/>
            <person name="Capote T."/>
            <person name="Chaves I."/>
            <person name="Simoes F."/>
            <person name="Abreu I."/>
            <person name="Carrasquinho I."/>
            <person name="Faro C."/>
            <person name="Guimaraes J.B."/>
            <person name="Mendonca D."/>
            <person name="Nobrega F."/>
            <person name="Rodrigues L."/>
            <person name="Saibo N.J.M."/>
            <person name="Varela M.C."/>
            <person name="Egas C."/>
            <person name="Matos J."/>
            <person name="Miguel C.M."/>
            <person name="Oliveira M.M."/>
            <person name="Ricardo C.P."/>
            <person name="Goncalves S."/>
        </authorList>
    </citation>
    <scope>NUCLEOTIDE SEQUENCE [LARGE SCALE GENOMIC DNA]</scope>
    <source>
        <strain evidence="3">cv. HL8</strain>
    </source>
</reference>
<dbReference type="Gene3D" id="3.10.180.10">
    <property type="entry name" value="2,3-Dihydroxybiphenyl 1,2-Dioxygenase, domain 1"/>
    <property type="match status" value="1"/>
</dbReference>
<dbReference type="Pfam" id="PF00903">
    <property type="entry name" value="Glyoxalase"/>
    <property type="match status" value="1"/>
</dbReference>
<dbReference type="InterPro" id="IPR004360">
    <property type="entry name" value="Glyas_Fos-R_dOase_dom"/>
</dbReference>
<dbReference type="PANTHER" id="PTHR46142">
    <property type="match status" value="1"/>
</dbReference>
<dbReference type="Proteomes" id="UP000237347">
    <property type="component" value="Unassembled WGS sequence"/>
</dbReference>
<organism evidence="2 3">
    <name type="scientific">Quercus suber</name>
    <name type="common">Cork oak</name>
    <dbReference type="NCBI Taxonomy" id="58331"/>
    <lineage>
        <taxon>Eukaryota</taxon>
        <taxon>Viridiplantae</taxon>
        <taxon>Streptophyta</taxon>
        <taxon>Embryophyta</taxon>
        <taxon>Tracheophyta</taxon>
        <taxon>Spermatophyta</taxon>
        <taxon>Magnoliopsida</taxon>
        <taxon>eudicotyledons</taxon>
        <taxon>Gunneridae</taxon>
        <taxon>Pentapetalae</taxon>
        <taxon>rosids</taxon>
        <taxon>fabids</taxon>
        <taxon>Fagales</taxon>
        <taxon>Fagaceae</taxon>
        <taxon>Quercus</taxon>
    </lineage>
</organism>
<dbReference type="SUPFAM" id="SSF54593">
    <property type="entry name" value="Glyoxalase/Bleomycin resistance protein/Dihydroxybiphenyl dioxygenase"/>
    <property type="match status" value="1"/>
</dbReference>
<dbReference type="PANTHER" id="PTHR46142:SF13">
    <property type="entry name" value="LACTOYLGLUTATHIONE LYASE_GLYOXALASE I FAMILY PROTEIN"/>
    <property type="match status" value="1"/>
</dbReference>
<dbReference type="EMBL" id="PKMF04000155">
    <property type="protein sequence ID" value="KAK7846443.1"/>
    <property type="molecule type" value="Genomic_DNA"/>
</dbReference>
<keyword evidence="3" id="KW-1185">Reference proteome</keyword>
<name>A0AAW0L653_QUESU</name>
<proteinExistence type="predicted"/>